<proteinExistence type="predicted"/>
<keyword evidence="1" id="KW-0175">Coiled coil</keyword>
<dbReference type="RefSeq" id="WP_011167824.1">
    <property type="nucleotide sequence ID" value="NZ_CP166925.2"/>
</dbReference>
<dbReference type="Proteomes" id="UP000050396">
    <property type="component" value="Unassembled WGS sequence"/>
</dbReference>
<gene>
    <name evidence="2" type="ORF">ALO55_04225</name>
</gene>
<protein>
    <submittedName>
        <fullName evidence="2">O-methyltransferase I</fullName>
    </submittedName>
</protein>
<dbReference type="Pfam" id="PF13578">
    <property type="entry name" value="Methyltransf_24"/>
    <property type="match status" value="1"/>
</dbReference>
<name>A0A0P9WT93_PSESH</name>
<evidence type="ECO:0000313" key="2">
    <source>
        <dbReference type="EMBL" id="KPY14199.1"/>
    </source>
</evidence>
<dbReference type="SUPFAM" id="SSF53335">
    <property type="entry name" value="S-adenosyl-L-methionine-dependent methyltransferases"/>
    <property type="match status" value="1"/>
</dbReference>
<dbReference type="InterPro" id="IPR029063">
    <property type="entry name" value="SAM-dependent_MTases_sf"/>
</dbReference>
<evidence type="ECO:0000256" key="1">
    <source>
        <dbReference type="SAM" id="Coils"/>
    </source>
</evidence>
<reference evidence="2 3" key="1">
    <citation type="submission" date="2015-09" db="EMBL/GenBank/DDBJ databases">
        <title>Genome announcement of multiple Pseudomonas syringae strains.</title>
        <authorList>
            <person name="Thakur S."/>
            <person name="Wang P.W."/>
            <person name="Gong Y."/>
            <person name="Weir B.S."/>
            <person name="Guttman D.S."/>
        </authorList>
    </citation>
    <scope>NUCLEOTIDE SEQUENCE [LARGE SCALE GENOMIC DNA]</scope>
    <source>
        <strain evidence="2 3">ICMP2740</strain>
    </source>
</reference>
<accession>A0A0P9WT93</accession>
<dbReference type="AlphaFoldDB" id="A0A0P9WT93"/>
<evidence type="ECO:0000313" key="3">
    <source>
        <dbReference type="Proteomes" id="UP000050396"/>
    </source>
</evidence>
<dbReference type="Gene3D" id="3.40.50.150">
    <property type="entry name" value="Vaccinia Virus protein VP39"/>
    <property type="match status" value="1"/>
</dbReference>
<dbReference type="EMBL" id="LJQZ01000197">
    <property type="protein sequence ID" value="KPY14199.1"/>
    <property type="molecule type" value="Genomic_DNA"/>
</dbReference>
<comment type="caution">
    <text evidence="2">The sequence shown here is derived from an EMBL/GenBank/DDBJ whole genome shotgun (WGS) entry which is preliminary data.</text>
</comment>
<sequence>MSLAQLYATHEGFVSDKWDIYLSEYERLFNRLRSEPVSVLEIGVQNGGSVEIWSKYFPNATSIIGCDINPKCEQLTYTSDKITIIIGDIKDTQTRSAISDISATLDIIIDDGSHTSSDIIQTFCFLFPRLKQGGIFVAEDLHCSYWVEWEGGLYNPFSSMAFFKVLADIINYEHWELGRSRTQALQPFGINSDLSEALLAEIHSVEFVNSMCIISRRPIEQNVLGVRHVIGQNEPVCAVKHVNGTFCESPPQHIDARLLEITELEQKRQQLMEQLAHTERQLNLLRSNTEPVTQS</sequence>
<organism evidence="2 3">
    <name type="scientific">Pseudomonas savastanoi pv. phaseolicola</name>
    <name type="common">Pseudomonas syringae pv. phaseolicola</name>
    <dbReference type="NCBI Taxonomy" id="319"/>
    <lineage>
        <taxon>Bacteria</taxon>
        <taxon>Pseudomonadati</taxon>
        <taxon>Pseudomonadota</taxon>
        <taxon>Gammaproteobacteria</taxon>
        <taxon>Pseudomonadales</taxon>
        <taxon>Pseudomonadaceae</taxon>
        <taxon>Pseudomonas</taxon>
    </lineage>
</organism>
<feature type="coiled-coil region" evidence="1">
    <location>
        <begin position="254"/>
        <end position="288"/>
    </location>
</feature>